<dbReference type="EMBL" id="CAJVPA010000228">
    <property type="protein sequence ID" value="CAG8414638.1"/>
    <property type="molecule type" value="Genomic_DNA"/>
</dbReference>
<keyword evidence="3" id="KW-0805">Transcription regulation</keyword>
<gene>
    <name evidence="8" type="ORF">PSALAMII_LOCUS9556</name>
</gene>
<keyword evidence="6" id="KW-0539">Nucleus</keyword>
<dbReference type="SUPFAM" id="SSF57701">
    <property type="entry name" value="Zn2/Cys6 DNA-binding domain"/>
    <property type="match status" value="1"/>
</dbReference>
<keyword evidence="2" id="KW-0862">Zinc</keyword>
<sequence>MDDINTERKSRSTHSKSRFGCVTCKARHKKCDETRPACLRCISSRKLCGGYEIVIDKRSRTWRDYEAADVANSQSVVAPRSHARNLGPSFSVMRLPLISTRTYLTWNERWYLDYYRNCVAVRLANYYDSPFWNRFVLQICDQHPLVCHAAVAVGAYYHQLERVRCGEKVGQESLLALHHSTKAISYLRETLAQESSASKGSSVGKPSNLHKELVLVTCAIFAFLAFLQGDTLTFRSHLISGYKLFKQWGIDKRSVSGLLLNRLFARIHIHWVFCSDPQLLEKMPEGAQCFLAEYSVIFENPAVMRKPTSVFTPIDQLDRVQQLIAYFNGVMLHGTHTDFEIEPAGSLSPGSTAILIKFQHWRTAITEILNESKYIAPENSDYLKLITFWAEMIGIKVAVAQSPEPNELLFDDHLEQFLRASKMAQELTEPSSNLDKLSPRFYEISLVPVLLWAGAKCRNWLVRRTICNTLRNLAGDHYLVYAINTALSRLISLESDGVKRGEIIPKAARFDSINLKTNREESTVELRYRRPPTSTKIDVHDHWGSDLMYYEPFQEYN</sequence>
<dbReference type="GO" id="GO:0000981">
    <property type="term" value="F:DNA-binding transcription factor activity, RNA polymerase II-specific"/>
    <property type="evidence" value="ECO:0007669"/>
    <property type="project" value="InterPro"/>
</dbReference>
<dbReference type="Proteomes" id="UP001152646">
    <property type="component" value="Unassembled WGS sequence"/>
</dbReference>
<dbReference type="PANTHER" id="PTHR36206">
    <property type="entry name" value="ASPERCRYPTIN BIOSYNTHESIS CLUSTER-SPECIFIC TRANSCRIPTION REGULATOR ATNN-RELATED"/>
    <property type="match status" value="1"/>
</dbReference>
<evidence type="ECO:0000256" key="4">
    <source>
        <dbReference type="ARBA" id="ARBA00023125"/>
    </source>
</evidence>
<dbReference type="CDD" id="cd00067">
    <property type="entry name" value="GAL4"/>
    <property type="match status" value="1"/>
</dbReference>
<dbReference type="InterPro" id="IPR036864">
    <property type="entry name" value="Zn2-C6_fun-type_DNA-bd_sf"/>
</dbReference>
<dbReference type="PANTHER" id="PTHR36206:SF13">
    <property type="entry name" value="TRANSCRIPTIONAL REGULATORY PROTEIN MOC3"/>
    <property type="match status" value="1"/>
</dbReference>
<dbReference type="InterPro" id="IPR052360">
    <property type="entry name" value="Transcr_Regulatory_Proteins"/>
</dbReference>
<dbReference type="OrthoDB" id="2593732at2759"/>
<dbReference type="InterPro" id="IPR021858">
    <property type="entry name" value="Fun_TF"/>
</dbReference>
<keyword evidence="4" id="KW-0238">DNA-binding</keyword>
<evidence type="ECO:0000313" key="9">
    <source>
        <dbReference type="Proteomes" id="UP001152646"/>
    </source>
</evidence>
<dbReference type="GO" id="GO:0008270">
    <property type="term" value="F:zinc ion binding"/>
    <property type="evidence" value="ECO:0007669"/>
    <property type="project" value="InterPro"/>
</dbReference>
<dbReference type="SMART" id="SM00066">
    <property type="entry name" value="GAL4"/>
    <property type="match status" value="1"/>
</dbReference>
<dbReference type="GO" id="GO:0003677">
    <property type="term" value="F:DNA binding"/>
    <property type="evidence" value="ECO:0007669"/>
    <property type="project" value="UniProtKB-KW"/>
</dbReference>
<proteinExistence type="predicted"/>
<dbReference type="Pfam" id="PF00172">
    <property type="entry name" value="Zn_clus"/>
    <property type="match status" value="1"/>
</dbReference>
<organism evidence="8 9">
    <name type="scientific">Penicillium salamii</name>
    <dbReference type="NCBI Taxonomy" id="1612424"/>
    <lineage>
        <taxon>Eukaryota</taxon>
        <taxon>Fungi</taxon>
        <taxon>Dikarya</taxon>
        <taxon>Ascomycota</taxon>
        <taxon>Pezizomycotina</taxon>
        <taxon>Eurotiomycetes</taxon>
        <taxon>Eurotiomycetidae</taxon>
        <taxon>Eurotiales</taxon>
        <taxon>Aspergillaceae</taxon>
        <taxon>Penicillium</taxon>
    </lineage>
</organism>
<evidence type="ECO:0000256" key="5">
    <source>
        <dbReference type="ARBA" id="ARBA00023163"/>
    </source>
</evidence>
<evidence type="ECO:0000256" key="1">
    <source>
        <dbReference type="ARBA" id="ARBA00022723"/>
    </source>
</evidence>
<evidence type="ECO:0000256" key="2">
    <source>
        <dbReference type="ARBA" id="ARBA00022833"/>
    </source>
</evidence>
<comment type="caution">
    <text evidence="8">The sequence shown here is derived from an EMBL/GenBank/DDBJ whole genome shotgun (WGS) entry which is preliminary data.</text>
</comment>
<evidence type="ECO:0000313" key="8">
    <source>
        <dbReference type="EMBL" id="CAG8414638.1"/>
    </source>
</evidence>
<dbReference type="Pfam" id="PF11951">
    <property type="entry name" value="Fungal_trans_2"/>
    <property type="match status" value="1"/>
</dbReference>
<accession>A0A9W4JQA5</accession>
<protein>
    <recommendedName>
        <fullName evidence="7">Zn(2)-C6 fungal-type domain-containing protein</fullName>
    </recommendedName>
</protein>
<dbReference type="PROSITE" id="PS50048">
    <property type="entry name" value="ZN2_CY6_FUNGAL_2"/>
    <property type="match status" value="1"/>
</dbReference>
<evidence type="ECO:0000256" key="3">
    <source>
        <dbReference type="ARBA" id="ARBA00023015"/>
    </source>
</evidence>
<evidence type="ECO:0000256" key="6">
    <source>
        <dbReference type="ARBA" id="ARBA00023242"/>
    </source>
</evidence>
<dbReference type="AlphaFoldDB" id="A0A9W4JQA5"/>
<name>A0A9W4JQA5_9EURO</name>
<evidence type="ECO:0000259" key="7">
    <source>
        <dbReference type="PROSITE" id="PS50048"/>
    </source>
</evidence>
<keyword evidence="1" id="KW-0479">Metal-binding</keyword>
<dbReference type="PROSITE" id="PS00463">
    <property type="entry name" value="ZN2_CY6_FUNGAL_1"/>
    <property type="match status" value="1"/>
</dbReference>
<dbReference type="Gene3D" id="4.10.240.10">
    <property type="entry name" value="Zn(2)-C6 fungal-type DNA-binding domain"/>
    <property type="match status" value="1"/>
</dbReference>
<reference evidence="8" key="1">
    <citation type="submission" date="2021-07" db="EMBL/GenBank/DDBJ databases">
        <authorList>
            <person name="Branca A.L. A."/>
        </authorList>
    </citation>
    <scope>NUCLEOTIDE SEQUENCE</scope>
</reference>
<dbReference type="InterPro" id="IPR001138">
    <property type="entry name" value="Zn2Cys6_DnaBD"/>
</dbReference>
<feature type="domain" description="Zn(2)-C6 fungal-type" evidence="7">
    <location>
        <begin position="20"/>
        <end position="48"/>
    </location>
</feature>
<keyword evidence="5" id="KW-0804">Transcription</keyword>